<reference evidence="2 4" key="3">
    <citation type="journal article" date="2011" name="Nature">
        <title>The Medicago genome provides insight into the evolution of rhizobial symbioses.</title>
        <authorList>
            <person name="Young N.D."/>
            <person name="Debelle F."/>
            <person name="Oldroyd G.E."/>
            <person name="Geurts R."/>
            <person name="Cannon S.B."/>
            <person name="Udvardi M.K."/>
            <person name="Benedito V.A."/>
            <person name="Mayer K.F."/>
            <person name="Gouzy J."/>
            <person name="Schoof H."/>
            <person name="Van de Peer Y."/>
            <person name="Proost S."/>
            <person name="Cook D.R."/>
            <person name="Meyers B.C."/>
            <person name="Spannagl M."/>
            <person name="Cheung F."/>
            <person name="De Mita S."/>
            <person name="Krishnakumar V."/>
            <person name="Gundlach H."/>
            <person name="Zhou S."/>
            <person name="Mudge J."/>
            <person name="Bharti A.K."/>
            <person name="Murray J.D."/>
            <person name="Naoumkina M.A."/>
            <person name="Rosen B."/>
            <person name="Silverstein K.A."/>
            <person name="Tang H."/>
            <person name="Rombauts S."/>
            <person name="Zhao P.X."/>
            <person name="Zhou P."/>
            <person name="Barbe V."/>
            <person name="Bardou P."/>
            <person name="Bechner M."/>
            <person name="Bellec A."/>
            <person name="Berger A."/>
            <person name="Berges H."/>
            <person name="Bidwell S."/>
            <person name="Bisseling T."/>
            <person name="Choisne N."/>
            <person name="Couloux A."/>
            <person name="Denny R."/>
            <person name="Deshpande S."/>
            <person name="Dai X."/>
            <person name="Doyle J.J."/>
            <person name="Dudez A.M."/>
            <person name="Farmer A.D."/>
            <person name="Fouteau S."/>
            <person name="Franken C."/>
            <person name="Gibelin C."/>
            <person name="Gish J."/>
            <person name="Goldstein S."/>
            <person name="Gonzalez A.J."/>
            <person name="Green P.J."/>
            <person name="Hallab A."/>
            <person name="Hartog M."/>
            <person name="Hua A."/>
            <person name="Humphray S.J."/>
            <person name="Jeong D.H."/>
            <person name="Jing Y."/>
            <person name="Jocker A."/>
            <person name="Kenton S.M."/>
            <person name="Kim D.J."/>
            <person name="Klee K."/>
            <person name="Lai H."/>
            <person name="Lang C."/>
            <person name="Lin S."/>
            <person name="Macmil S.L."/>
            <person name="Magdelenat G."/>
            <person name="Matthews L."/>
            <person name="McCorrison J."/>
            <person name="Monaghan E.L."/>
            <person name="Mun J.H."/>
            <person name="Najar F.Z."/>
            <person name="Nicholson C."/>
            <person name="Noirot C."/>
            <person name="O'Bleness M."/>
            <person name="Paule C.R."/>
            <person name="Poulain J."/>
            <person name="Prion F."/>
            <person name="Qin B."/>
            <person name="Qu C."/>
            <person name="Retzel E.F."/>
            <person name="Riddle C."/>
            <person name="Sallet E."/>
            <person name="Samain S."/>
            <person name="Samson N."/>
            <person name="Sanders I."/>
            <person name="Saurat O."/>
            <person name="Scarpelli C."/>
            <person name="Schiex T."/>
            <person name="Segurens B."/>
            <person name="Severin A.J."/>
            <person name="Sherrier D.J."/>
            <person name="Shi R."/>
            <person name="Sims S."/>
            <person name="Singer S.R."/>
            <person name="Sinharoy S."/>
            <person name="Sterck L."/>
            <person name="Viollet A."/>
            <person name="Wang B.B."/>
            <person name="Wang K."/>
            <person name="Wang M."/>
            <person name="Wang X."/>
            <person name="Warfsmann J."/>
            <person name="Weissenbach J."/>
            <person name="White D.D."/>
            <person name="White J.D."/>
            <person name="Wiley G.B."/>
            <person name="Wincker P."/>
            <person name="Xing Y."/>
            <person name="Yang L."/>
            <person name="Yao Z."/>
            <person name="Ying F."/>
            <person name="Zhai J."/>
            <person name="Zhou L."/>
            <person name="Zuber A."/>
            <person name="Denarie J."/>
            <person name="Dixon R.A."/>
            <person name="May G.D."/>
            <person name="Schwartz D.C."/>
            <person name="Rogers J."/>
            <person name="Quetier F."/>
            <person name="Town C.D."/>
            <person name="Roe B.A."/>
        </authorList>
    </citation>
    <scope>NUCLEOTIDE SEQUENCE [LARGE SCALE GENOMIC DNA]</scope>
    <source>
        <strain evidence="2">A17</strain>
        <strain evidence="3 4">cv. Jemalong A17</strain>
    </source>
</reference>
<dbReference type="EMBL" id="AC154391">
    <property type="protein sequence ID" value="ABN08016.1"/>
    <property type="molecule type" value="Genomic_DNA"/>
</dbReference>
<gene>
    <name evidence="2" type="ordered locus">MTR_7g113005</name>
    <name evidence="1" type="ORF">MtrDRAFT_AC154391g1v2</name>
</gene>
<dbReference type="EnsemblPlants" id="KEH24511">
    <property type="protein sequence ID" value="KEH24511"/>
    <property type="gene ID" value="MTR_7g113005"/>
</dbReference>
<reference evidence="2 4" key="4">
    <citation type="journal article" date="2014" name="BMC Genomics">
        <title>An improved genome release (version Mt4.0) for the model legume Medicago truncatula.</title>
        <authorList>
            <person name="Tang H."/>
            <person name="Krishnakumar V."/>
            <person name="Bidwell S."/>
            <person name="Rosen B."/>
            <person name="Chan A."/>
            <person name="Zhou S."/>
            <person name="Gentzbittel L."/>
            <person name="Childs K.L."/>
            <person name="Yandell M."/>
            <person name="Gundlach H."/>
            <person name="Mayer K.F."/>
            <person name="Schwartz D.C."/>
            <person name="Town C.D."/>
        </authorList>
    </citation>
    <scope>GENOME REANNOTATION</scope>
    <source>
        <strain evidence="2">A17</strain>
        <strain evidence="3 4">cv. Jemalong A17</strain>
    </source>
</reference>
<accession>A2Q316</accession>
<evidence type="ECO:0000313" key="3">
    <source>
        <dbReference type="EnsemblPlants" id="KEH24511"/>
    </source>
</evidence>
<organism evidence="1">
    <name type="scientific">Medicago truncatula</name>
    <name type="common">Barrel medic</name>
    <name type="synonym">Medicago tribuloides</name>
    <dbReference type="NCBI Taxonomy" id="3880"/>
    <lineage>
        <taxon>Eukaryota</taxon>
        <taxon>Viridiplantae</taxon>
        <taxon>Streptophyta</taxon>
        <taxon>Embryophyta</taxon>
        <taxon>Tracheophyta</taxon>
        <taxon>Spermatophyta</taxon>
        <taxon>Magnoliopsida</taxon>
        <taxon>eudicotyledons</taxon>
        <taxon>Gunneridae</taxon>
        <taxon>Pentapetalae</taxon>
        <taxon>rosids</taxon>
        <taxon>fabids</taxon>
        <taxon>Fabales</taxon>
        <taxon>Fabaceae</taxon>
        <taxon>Papilionoideae</taxon>
        <taxon>50 kb inversion clade</taxon>
        <taxon>NPAAA clade</taxon>
        <taxon>Hologalegina</taxon>
        <taxon>IRL clade</taxon>
        <taxon>Trifolieae</taxon>
        <taxon>Medicago</taxon>
    </lineage>
</organism>
<name>A2Q316_MEDTR</name>
<evidence type="ECO:0000313" key="4">
    <source>
        <dbReference type="Proteomes" id="UP000002051"/>
    </source>
</evidence>
<dbReference type="Proteomes" id="UP000002051">
    <property type="component" value="Unassembled WGS sequence"/>
</dbReference>
<dbReference type="AlphaFoldDB" id="A2Q316"/>
<sequence length="83" mass="9309">MSRAGLAHFYSRVSWARAGLGRPGPFDTSRFTTTTKKLLRKSVITFMILSRSIDLINSILKQLFTMSFLKSSFAAIYITCGIL</sequence>
<evidence type="ECO:0000313" key="1">
    <source>
        <dbReference type="EMBL" id="ABN08016.1"/>
    </source>
</evidence>
<evidence type="ECO:0000313" key="2">
    <source>
        <dbReference type="EMBL" id="KEH24511.1"/>
    </source>
</evidence>
<reference evidence="1" key="1">
    <citation type="submission" date="2004-12" db="EMBL/GenBank/DDBJ databases">
        <authorList>
            <person name="Town C.D."/>
        </authorList>
    </citation>
    <scope>NUCLEOTIDE SEQUENCE</scope>
</reference>
<reference evidence="3" key="5">
    <citation type="submission" date="2015-04" db="UniProtKB">
        <authorList>
            <consortium name="EnsemblPlants"/>
        </authorList>
    </citation>
    <scope>IDENTIFICATION</scope>
    <source>
        <strain evidence="3">cv. Jemalong A17</strain>
    </source>
</reference>
<proteinExistence type="predicted"/>
<keyword evidence="4" id="KW-1185">Reference proteome</keyword>
<dbReference type="HOGENOM" id="CLU_2546106_0_0_1"/>
<protein>
    <submittedName>
        <fullName evidence="1 3">Uncharacterized protein</fullName>
    </submittedName>
</protein>
<dbReference type="EMBL" id="CM001223">
    <property type="protein sequence ID" value="KEH24511.1"/>
    <property type="molecule type" value="Genomic_DNA"/>
</dbReference>
<reference evidence="1" key="2">
    <citation type="submission" date="2007-03" db="EMBL/GenBank/DDBJ databases">
        <authorList>
            <consortium name="The International Medicago Genome Annotation Group"/>
        </authorList>
    </citation>
    <scope>NUCLEOTIDE SEQUENCE</scope>
</reference>